<feature type="transmembrane region" description="Helical" evidence="8">
    <location>
        <begin position="127"/>
        <end position="153"/>
    </location>
</feature>
<gene>
    <name evidence="9" type="ORF">CPZ25_002210</name>
</gene>
<reference evidence="9 10" key="1">
    <citation type="submission" date="2018-05" db="EMBL/GenBank/DDBJ databases">
        <title>Genome comparison of Eubacterium sp.</title>
        <authorList>
            <person name="Feng Y."/>
            <person name="Sanchez-Andrea I."/>
            <person name="Stams A.J.M."/>
            <person name="De Vos W.M."/>
        </authorList>
    </citation>
    <scope>NUCLEOTIDE SEQUENCE [LARGE SCALE GENOMIC DNA]</scope>
    <source>
        <strain evidence="9 10">YI</strain>
    </source>
</reference>
<dbReference type="InterPro" id="IPR011606">
    <property type="entry name" value="Brnchd-chn_aa_trnsp_permease"/>
</dbReference>
<evidence type="ECO:0000256" key="4">
    <source>
        <dbReference type="ARBA" id="ARBA00022475"/>
    </source>
</evidence>
<dbReference type="KEGG" id="emt:CPZ25_002210"/>
<keyword evidence="6 8" id="KW-1133">Transmembrane helix</keyword>
<evidence type="ECO:0000256" key="6">
    <source>
        <dbReference type="ARBA" id="ARBA00022989"/>
    </source>
</evidence>
<proteinExistence type="inferred from homology"/>
<dbReference type="AlphaFoldDB" id="A0A4P9C4J8"/>
<evidence type="ECO:0000313" key="9">
    <source>
        <dbReference type="EMBL" id="QCT70174.1"/>
    </source>
</evidence>
<dbReference type="PANTHER" id="PTHR34979">
    <property type="entry name" value="INNER MEMBRANE PROTEIN YGAZ"/>
    <property type="match status" value="1"/>
</dbReference>
<accession>A0A4P9C4J8</accession>
<evidence type="ECO:0000256" key="1">
    <source>
        <dbReference type="ARBA" id="ARBA00004651"/>
    </source>
</evidence>
<keyword evidence="4" id="KW-1003">Cell membrane</keyword>
<feature type="transmembrane region" description="Helical" evidence="8">
    <location>
        <begin position="189"/>
        <end position="219"/>
    </location>
</feature>
<evidence type="ECO:0000256" key="3">
    <source>
        <dbReference type="ARBA" id="ARBA00022448"/>
    </source>
</evidence>
<dbReference type="GO" id="GO:1903785">
    <property type="term" value="P:L-valine transmembrane transport"/>
    <property type="evidence" value="ECO:0007669"/>
    <property type="project" value="TreeGrafter"/>
</dbReference>
<keyword evidence="3" id="KW-0813">Transport</keyword>
<evidence type="ECO:0000256" key="8">
    <source>
        <dbReference type="SAM" id="Phobius"/>
    </source>
</evidence>
<comment type="subcellular location">
    <subcellularLocation>
        <location evidence="1">Cell membrane</location>
        <topology evidence="1">Multi-pass membrane protein</topology>
    </subcellularLocation>
</comment>
<dbReference type="PANTHER" id="PTHR34979:SF1">
    <property type="entry name" value="INNER MEMBRANE PROTEIN YGAZ"/>
    <property type="match status" value="1"/>
</dbReference>
<evidence type="ECO:0000256" key="2">
    <source>
        <dbReference type="ARBA" id="ARBA00010735"/>
    </source>
</evidence>
<feature type="transmembrane region" description="Helical" evidence="8">
    <location>
        <begin position="12"/>
        <end position="30"/>
    </location>
</feature>
<name>A0A4P9C4J8_EUBML</name>
<dbReference type="GO" id="GO:0005886">
    <property type="term" value="C:plasma membrane"/>
    <property type="evidence" value="ECO:0007669"/>
    <property type="project" value="UniProtKB-SubCell"/>
</dbReference>
<sequence>MKKTLESAFVTTLPVLFGYLFTGIAFGLLLSKAGYGVLWAALISTVVYAGSMQFVLVTFFDGGLSLFTMAMMTFAINIRHSFYGLSFIQKFKEMGKRRLYMIFSLTDETYSLLCSAKTPKGVDEKQYYVAIALMDQIYWIIGSVLGSVAGALITFDTTGIDFAMTALFIVIFVEQWLEAENHLPALVGLAAGIVCLLIFGPGSFILPSLLSSVLLLMLLKARLDVTEKAHNAAEEQEDAQ</sequence>
<feature type="transmembrane region" description="Helical" evidence="8">
    <location>
        <begin position="37"/>
        <end position="60"/>
    </location>
</feature>
<protein>
    <submittedName>
        <fullName evidence="9">Branched-chain amino acid ABC transporter permease</fullName>
    </submittedName>
</protein>
<keyword evidence="5 8" id="KW-0812">Transmembrane</keyword>
<evidence type="ECO:0000256" key="7">
    <source>
        <dbReference type="ARBA" id="ARBA00023136"/>
    </source>
</evidence>
<keyword evidence="7 8" id="KW-0472">Membrane</keyword>
<evidence type="ECO:0000313" key="10">
    <source>
        <dbReference type="Proteomes" id="UP000218387"/>
    </source>
</evidence>
<dbReference type="Pfam" id="PF03591">
    <property type="entry name" value="AzlC"/>
    <property type="match status" value="1"/>
</dbReference>
<dbReference type="Proteomes" id="UP000218387">
    <property type="component" value="Chromosome"/>
</dbReference>
<comment type="similarity">
    <text evidence="2">Belongs to the AzlC family.</text>
</comment>
<keyword evidence="10" id="KW-1185">Reference proteome</keyword>
<feature type="transmembrane region" description="Helical" evidence="8">
    <location>
        <begin position="66"/>
        <end position="88"/>
    </location>
</feature>
<dbReference type="EMBL" id="CP029487">
    <property type="protein sequence ID" value="QCT70174.1"/>
    <property type="molecule type" value="Genomic_DNA"/>
</dbReference>
<evidence type="ECO:0000256" key="5">
    <source>
        <dbReference type="ARBA" id="ARBA00022692"/>
    </source>
</evidence>
<organism evidence="9 10">
    <name type="scientific">Eubacterium maltosivorans</name>
    <dbReference type="NCBI Taxonomy" id="2041044"/>
    <lineage>
        <taxon>Bacteria</taxon>
        <taxon>Bacillati</taxon>
        <taxon>Bacillota</taxon>
        <taxon>Clostridia</taxon>
        <taxon>Eubacteriales</taxon>
        <taxon>Eubacteriaceae</taxon>
        <taxon>Eubacterium</taxon>
    </lineage>
</organism>
<dbReference type="RefSeq" id="WP_096919539.1">
    <property type="nucleotide sequence ID" value="NZ_CP029487.1"/>
</dbReference>